<feature type="signal peptide" evidence="1">
    <location>
        <begin position="1"/>
        <end position="22"/>
    </location>
</feature>
<reference evidence="2" key="1">
    <citation type="journal article" date="2023" name="Mol. Biol. Evol.">
        <title>Third-Generation Sequencing Reveals the Adaptive Role of the Epigenome in Three Deep-Sea Polychaetes.</title>
        <authorList>
            <person name="Perez M."/>
            <person name="Aroh O."/>
            <person name="Sun Y."/>
            <person name="Lan Y."/>
            <person name="Juniper S.K."/>
            <person name="Young C.R."/>
            <person name="Angers B."/>
            <person name="Qian P.Y."/>
        </authorList>
    </citation>
    <scope>NUCLEOTIDE SEQUENCE</scope>
    <source>
        <strain evidence="2">R07B-5</strain>
    </source>
</reference>
<evidence type="ECO:0000256" key="1">
    <source>
        <dbReference type="SAM" id="SignalP"/>
    </source>
</evidence>
<protein>
    <submittedName>
        <fullName evidence="2">Uncharacterized protein</fullName>
    </submittedName>
</protein>
<dbReference type="Gene3D" id="3.40.50.2300">
    <property type="match status" value="1"/>
</dbReference>
<sequence length="112" mass="12365">MLLKTLVWFLFCVLLTDVPVASKVTEFRIGVILITGNGSPYDVKRSGAAVTLAVREVNKQVLNDSYRIVPIMRTYGPKCDANKAPGNEPETRVHVQAETLRLNHLVVLGGFL</sequence>
<organism evidence="2 3">
    <name type="scientific">Ridgeia piscesae</name>
    <name type="common">Tubeworm</name>
    <dbReference type="NCBI Taxonomy" id="27915"/>
    <lineage>
        <taxon>Eukaryota</taxon>
        <taxon>Metazoa</taxon>
        <taxon>Spiralia</taxon>
        <taxon>Lophotrochozoa</taxon>
        <taxon>Annelida</taxon>
        <taxon>Polychaeta</taxon>
        <taxon>Sedentaria</taxon>
        <taxon>Canalipalpata</taxon>
        <taxon>Sabellida</taxon>
        <taxon>Siboglinidae</taxon>
        <taxon>Ridgeia</taxon>
    </lineage>
</organism>
<evidence type="ECO:0000313" key="2">
    <source>
        <dbReference type="EMBL" id="KAK2170029.1"/>
    </source>
</evidence>
<proteinExistence type="predicted"/>
<feature type="chain" id="PRO_5042004057" evidence="1">
    <location>
        <begin position="23"/>
        <end position="112"/>
    </location>
</feature>
<dbReference type="AlphaFoldDB" id="A0AAD9KE46"/>
<accession>A0AAD9KE46</accession>
<evidence type="ECO:0000313" key="3">
    <source>
        <dbReference type="Proteomes" id="UP001209878"/>
    </source>
</evidence>
<gene>
    <name evidence="2" type="ORF">NP493_1167g00013</name>
</gene>
<comment type="caution">
    <text evidence="2">The sequence shown here is derived from an EMBL/GenBank/DDBJ whole genome shotgun (WGS) entry which is preliminary data.</text>
</comment>
<dbReference type="Proteomes" id="UP001209878">
    <property type="component" value="Unassembled WGS sequence"/>
</dbReference>
<name>A0AAD9KE46_RIDPI</name>
<keyword evidence="3" id="KW-1185">Reference proteome</keyword>
<dbReference type="EMBL" id="JAODUO010001165">
    <property type="protein sequence ID" value="KAK2170029.1"/>
    <property type="molecule type" value="Genomic_DNA"/>
</dbReference>
<keyword evidence="1" id="KW-0732">Signal</keyword>